<dbReference type="SUPFAM" id="SSF53067">
    <property type="entry name" value="Actin-like ATPase domain"/>
    <property type="match status" value="1"/>
</dbReference>
<proteinExistence type="inferred from homology"/>
<dbReference type="Gene3D" id="3.30.1330.30">
    <property type="match status" value="1"/>
</dbReference>
<evidence type="ECO:0000313" key="4">
    <source>
        <dbReference type="EMBL" id="RZC58769.1"/>
    </source>
</evidence>
<comment type="similarity">
    <text evidence="1">Belongs to the eukaryotic ribosomal protein eL8 family.</text>
</comment>
<dbReference type="Gramene" id="RZC58769">
    <property type="protein sequence ID" value="RZC58769"/>
    <property type="gene ID" value="C5167_006077"/>
</dbReference>
<keyword evidence="2" id="KW-0547">Nucleotide-binding</keyword>
<keyword evidence="3" id="KW-0067">ATP-binding</keyword>
<dbReference type="AlphaFoldDB" id="A0A4Y7JG93"/>
<dbReference type="GO" id="GO:0140662">
    <property type="term" value="F:ATP-dependent protein folding chaperone"/>
    <property type="evidence" value="ECO:0007669"/>
    <property type="project" value="InterPro"/>
</dbReference>
<dbReference type="Gene3D" id="3.30.420.40">
    <property type="match status" value="1"/>
</dbReference>
<evidence type="ECO:0000256" key="2">
    <source>
        <dbReference type="ARBA" id="ARBA00022741"/>
    </source>
</evidence>
<dbReference type="GO" id="GO:1990904">
    <property type="term" value="C:ribonucleoprotein complex"/>
    <property type="evidence" value="ECO:0007669"/>
    <property type="project" value="InterPro"/>
</dbReference>
<dbReference type="SUPFAM" id="SSF55315">
    <property type="entry name" value="L30e-like"/>
    <property type="match status" value="1"/>
</dbReference>
<dbReference type="GO" id="GO:0005524">
    <property type="term" value="F:ATP binding"/>
    <property type="evidence" value="ECO:0007669"/>
    <property type="project" value="UniProtKB-KW"/>
</dbReference>
<evidence type="ECO:0000256" key="3">
    <source>
        <dbReference type="ARBA" id="ARBA00022840"/>
    </source>
</evidence>
<accession>A0A4Y7JG93</accession>
<dbReference type="EMBL" id="CM010718">
    <property type="protein sequence ID" value="RZC58769.1"/>
    <property type="molecule type" value="Genomic_DNA"/>
</dbReference>
<dbReference type="GO" id="GO:0042254">
    <property type="term" value="P:ribosome biogenesis"/>
    <property type="evidence" value="ECO:0007669"/>
    <property type="project" value="InterPro"/>
</dbReference>
<name>A0A4Y7JG93_PAPSO</name>
<dbReference type="PROSITE" id="PS01082">
    <property type="entry name" value="RIBOSOMAL_L7AE"/>
    <property type="match status" value="1"/>
</dbReference>
<dbReference type="InterPro" id="IPR029064">
    <property type="entry name" value="Ribosomal_eL30-like_sf"/>
</dbReference>
<keyword evidence="5" id="KW-1185">Reference proteome</keyword>
<protein>
    <submittedName>
        <fullName evidence="4">Uncharacterized protein</fullName>
    </submittedName>
</protein>
<dbReference type="Proteomes" id="UP000316621">
    <property type="component" value="Chromosome 4"/>
</dbReference>
<dbReference type="STRING" id="3469.A0A4Y7JG93"/>
<gene>
    <name evidence="4" type="ORF">C5167_006077</name>
</gene>
<dbReference type="InterPro" id="IPR043129">
    <property type="entry name" value="ATPase_NBD"/>
</dbReference>
<dbReference type="InterPro" id="IPR013126">
    <property type="entry name" value="Hsp_70_fam"/>
</dbReference>
<evidence type="ECO:0000313" key="5">
    <source>
        <dbReference type="Proteomes" id="UP000316621"/>
    </source>
</evidence>
<organism evidence="4 5">
    <name type="scientific">Papaver somniferum</name>
    <name type="common">Opium poppy</name>
    <dbReference type="NCBI Taxonomy" id="3469"/>
    <lineage>
        <taxon>Eukaryota</taxon>
        <taxon>Viridiplantae</taxon>
        <taxon>Streptophyta</taxon>
        <taxon>Embryophyta</taxon>
        <taxon>Tracheophyta</taxon>
        <taxon>Spermatophyta</taxon>
        <taxon>Magnoliopsida</taxon>
        <taxon>Ranunculales</taxon>
        <taxon>Papaveraceae</taxon>
        <taxon>Papaveroideae</taxon>
        <taxon>Papaver</taxon>
    </lineage>
</organism>
<evidence type="ECO:0000256" key="1">
    <source>
        <dbReference type="ARBA" id="ARBA00007337"/>
    </source>
</evidence>
<reference evidence="4 5" key="1">
    <citation type="journal article" date="2018" name="Science">
        <title>The opium poppy genome and morphinan production.</title>
        <authorList>
            <person name="Guo L."/>
            <person name="Winzer T."/>
            <person name="Yang X."/>
            <person name="Li Y."/>
            <person name="Ning Z."/>
            <person name="He Z."/>
            <person name="Teodor R."/>
            <person name="Lu Y."/>
            <person name="Bowser T.A."/>
            <person name="Graham I.A."/>
            <person name="Ye K."/>
        </authorList>
    </citation>
    <scope>NUCLEOTIDE SEQUENCE [LARGE SCALE GENOMIC DNA]</scope>
    <source>
        <strain evidence="5">cv. HN1</strain>
        <tissue evidence="4">Leaves</tissue>
    </source>
</reference>
<sequence>MIISIAGGGVDYEAEVEDEEESEKSKSENIGATWSLIRRGTKIYERFIRRNPGEINAMIQSKMKETTEAFPGKKIKDAVISIPARIINEPTAFAIAFGLGKSRKADENKSIFHGEALCRKKKIPYATVKGKARLGAGENVGEMNFD</sequence>
<dbReference type="Pfam" id="PF00012">
    <property type="entry name" value="HSP70"/>
    <property type="match status" value="1"/>
</dbReference>
<dbReference type="InterPro" id="IPR004037">
    <property type="entry name" value="Ribosomal_eL8-like_CS"/>
</dbReference>